<gene>
    <name evidence="2" type="ORF">DPX39_090026100</name>
</gene>
<feature type="region of interest" description="Disordered" evidence="1">
    <location>
        <begin position="1883"/>
        <end position="1920"/>
    </location>
</feature>
<feature type="compositionally biased region" description="Polar residues" evidence="1">
    <location>
        <begin position="1899"/>
        <end position="1918"/>
    </location>
</feature>
<organism evidence="2 3">
    <name type="scientific">Trypanosoma brucei equiperdum</name>
    <dbReference type="NCBI Taxonomy" id="630700"/>
    <lineage>
        <taxon>Eukaryota</taxon>
        <taxon>Discoba</taxon>
        <taxon>Euglenozoa</taxon>
        <taxon>Kinetoplastea</taxon>
        <taxon>Metakinetoplastina</taxon>
        <taxon>Trypanosomatida</taxon>
        <taxon>Trypanosomatidae</taxon>
        <taxon>Trypanosoma</taxon>
    </lineage>
</organism>
<sequence>MTFLYHRWYNDDFTIANTPSGSFRDVCMTWSYTDPRIKETTLIFLLSPSVALTEGAEGFVEHGLHALKIVHIRGATSQPSKGEVEEVVCCAVVEIVGSIPDGVAHGTGGVIFLSTRHFLFHIPTGEQSRTGGKEREDALDHFVFTEKNTWERRCGVVRPLYDVEPIRHVLYGAEGNKSPVLHIVTVVSQPLPSSVSMQSAVVDLLVVASSRDERDISQYSRTEQGLLGKTISRWRGSSKASGDSSVAVTHTFVVAVVRCEISTSADRPAAWKLLHLHVDRNVPFQRRLEELTGREDLCGVGCDRKGSNATAAHMDPSKCVWCYLPNEGGARAGYCGLVFALVPHKPSTKLTLVCGSYDPSGQSYRVGFVKGYDAHGVGAPLYEERDNTEEMLWSLAEDTHTVQMVMIGRPNEALHDNEGTCGGANFQGREGLRAQWRKSASSSTWMRKSGLATVLSFVVDFVDDGLHKSRNLRQGLHVAVCTVWERNRHGRFPLPRTVCWLGTIPLPIGQAATSAVLFHAEGNDEGMNVWRMMDRVNLSDCAAVCDDTVSWYHALPTSVVPTVAAPVSRTNLRCFVSVNTLLKKTQLTYVLDTRFVEEKTCEEQRPSLLSSLELSKLFYTRPAIAEEGHGAMYNRGATSDDCADLAAYVARSVASSSGPLMVAHIFNEAWRSVALVKHPETAVHAHDGVARDGLLPSTDGEMIALGDTVCHFLLLVLQELDWINSPQNTRLHILVLSILEAVYAEPQLPPSSRCFEEATNGGGKTQMLLVGVNEQRTVRLLLQGSGMWRRVAPLLFAWANYRFYGNGCENELEEDSDSLFEDILRPFIEGWEKQENMAGFDSQACTASCNNDSESGESCLILKRCDVILRHLQHSQDCDKYRSAVAALFRGGVSLNRVTALASWAGDVQAVDPAVLLFQLLLEVCTQCEEHVQLAAAVDRETVCQLAALVVQSRLPPVDTVKNDENSLPAAPDVLHSMSEVLSSWNFEFLRDWPLGGTCGALPVVYLFYHMVGALMASPCDNMEDRRERCNIITHSVMLLQWLCGDDARQSTEVFGALISGKVPLVALCTVGGFAVQAGCAPSSGVLPCDAVARRSFNRVLYHLFVSPTTSVLPQLLLAEFGISYDYVSQEKIGSSVWKRVLEGDVAAAFSSRLLNQLHKSLGSFSNKKHPTRAVQVSLLLEYLRSVFMVSLPRLVMALGESEEIVEIALGSTIPSFIMSELSVDPVPPVEGCDNVTCVFFNVTREVKKLLHLYMEGSGEVRCLAMLFGVFCDSCKSLLGHVDDTGNVRDSAQPGGVEREQSMFTFTLREMYFISLQVLSSDMGRFVVVAELIRRSVRRQAVRDLEKSLHRFDASWLNNSSRLQEFISSAVANLDGVVSSLESVAPLYAHTLVMIFLDELVLLAGETTEAVGRVVASPSIPHEQGEGYYKGEVIVDLNDKLTKCVKQMAAEKWKGLRKEDRRLIARVLSSCLVPYSDEAFGDGGYEESDVHLQMRDVKVRMSKSLQRRTIDPTVMGIVVGEASANESDKFPVELRRNNDSDGVLKVGGDAERAEFALLVKEEAYVRRKLKGQLLDSYAELINGNGVHDSLAILYLALREEQRRRRFVEYVTECKDFVLDFAISLHMLMREYYNEGVYHLQEKALREMERRVGLLLLQEREARTAIEAVHSVCRDIYFCWEKEQRSLFDGESRCRLAMLEDEENTRDAIYEHFAKEEVAVVRRCEERLEEEAWRHEEEQWALEMKQREDEEEVSAARTQNKKPSEGKRTGTSAFTRWQERRLQMVMVHEEVSEPMEQERCPTPSITETETLPTAKPEILRRERTTAFMQDPVEALTSLVRTELTEESVDGRGYSALFDSSESLFGAISRFQQQIISTVAPPPLSVAKQKEQEQGGEMPHQSPTELTANPHSSTQTQQPVGSEWEWGWDEVPDDAGGSWKVSQNDCKTGVATEKYLTTRIPDEKKEEFSEKIIKLEALSKAVKPRPQRRRPFGGVVNLNAKPTEGKVSPINDSIPETGQEEQEIGEISPRSADEGHAKEVSTLLTSTEMWNAKGEELHPFSATVGEPLDVATSSLWVGEHQMNLAVSDVCEEVVCHTEYLPKDSLEMSSVILSLSSFHVMQEEEGGARLALLNEERIGRVFLNRRLVMGL</sequence>
<proteinExistence type="predicted"/>
<feature type="region of interest" description="Disordered" evidence="1">
    <location>
        <begin position="1982"/>
        <end position="2035"/>
    </location>
</feature>
<dbReference type="Proteomes" id="UP000266743">
    <property type="component" value="Chromosome 9"/>
</dbReference>
<comment type="caution">
    <text evidence="2">The sequence shown here is derived from an EMBL/GenBank/DDBJ whole genome shotgun (WGS) entry which is preliminary data.</text>
</comment>
<feature type="region of interest" description="Disordered" evidence="1">
    <location>
        <begin position="1743"/>
        <end position="1771"/>
    </location>
</feature>
<accession>A0A3L6L3V0</accession>
<name>A0A3L6L3V0_9TRYP</name>
<protein>
    <submittedName>
        <fullName evidence="2">Uncharacterized protein</fullName>
    </submittedName>
</protein>
<evidence type="ECO:0000313" key="3">
    <source>
        <dbReference type="Proteomes" id="UP000266743"/>
    </source>
</evidence>
<dbReference type="EMBL" id="QSBY01000009">
    <property type="protein sequence ID" value="RHW70231.1"/>
    <property type="molecule type" value="Genomic_DNA"/>
</dbReference>
<reference evidence="2 3" key="1">
    <citation type="submission" date="2018-09" db="EMBL/GenBank/DDBJ databases">
        <title>whole genome sequence of T. equiperdum IVM-t1 strain.</title>
        <authorList>
            <person name="Suganuma K."/>
        </authorList>
    </citation>
    <scope>NUCLEOTIDE SEQUENCE [LARGE SCALE GENOMIC DNA]</scope>
    <source>
        <strain evidence="2 3">IVM-t1</strain>
    </source>
</reference>
<evidence type="ECO:0000256" key="1">
    <source>
        <dbReference type="SAM" id="MobiDB-lite"/>
    </source>
</evidence>
<evidence type="ECO:0000313" key="2">
    <source>
        <dbReference type="EMBL" id="RHW70231.1"/>
    </source>
</evidence>